<name>A0A1B0ZII9_9MICO</name>
<dbReference type="Proteomes" id="UP000092596">
    <property type="component" value="Chromosome"/>
</dbReference>
<evidence type="ECO:0000313" key="3">
    <source>
        <dbReference type="Proteomes" id="UP000092596"/>
    </source>
</evidence>
<feature type="region of interest" description="Disordered" evidence="1">
    <location>
        <begin position="1"/>
        <end position="39"/>
    </location>
</feature>
<gene>
    <name evidence="2" type="ORF">DAD186_12000</name>
</gene>
<feature type="region of interest" description="Disordered" evidence="1">
    <location>
        <begin position="202"/>
        <end position="227"/>
    </location>
</feature>
<dbReference type="EMBL" id="CP012117">
    <property type="protein sequence ID" value="ANP27750.1"/>
    <property type="molecule type" value="Genomic_DNA"/>
</dbReference>
<reference evidence="2 3" key="1">
    <citation type="submission" date="2015-06" db="EMBL/GenBank/DDBJ databases">
        <title>Investigation of pathophysiology for high-risk pregnancy and development of treatment modality based on it.</title>
        <authorList>
            <person name="Kim B.-C."/>
            <person name="Lim S."/>
        </authorList>
    </citation>
    <scope>NUCLEOTIDE SEQUENCE [LARGE SCALE GENOMIC DNA]</scope>
    <source>
        <strain evidence="2 3">AD1-86</strain>
    </source>
</reference>
<dbReference type="AlphaFoldDB" id="A0A1B0ZII9"/>
<dbReference type="Pfam" id="PF12502">
    <property type="entry name" value="DUF3710"/>
    <property type="match status" value="1"/>
</dbReference>
<evidence type="ECO:0008006" key="4">
    <source>
        <dbReference type="Google" id="ProtNLM"/>
    </source>
</evidence>
<feature type="compositionally biased region" description="Basic residues" evidence="1">
    <location>
        <begin position="1"/>
        <end position="11"/>
    </location>
</feature>
<evidence type="ECO:0000313" key="2">
    <source>
        <dbReference type="EMBL" id="ANP27750.1"/>
    </source>
</evidence>
<dbReference type="KEGG" id="dva:DAD186_12000"/>
<dbReference type="InterPro" id="IPR022183">
    <property type="entry name" value="DUF3710"/>
</dbReference>
<dbReference type="RefSeq" id="WP_065247897.1">
    <property type="nucleotide sequence ID" value="NZ_CP012117.1"/>
</dbReference>
<dbReference type="STRING" id="1630135.DAD186_12000"/>
<evidence type="ECO:0000256" key="1">
    <source>
        <dbReference type="SAM" id="MobiDB-lite"/>
    </source>
</evidence>
<dbReference type="PATRIC" id="fig|1630135.4.peg.1201"/>
<proteinExistence type="predicted"/>
<protein>
    <recommendedName>
        <fullName evidence="4">DUF3710 domain-containing protein</fullName>
    </recommendedName>
</protein>
<feature type="compositionally biased region" description="Basic and acidic residues" evidence="1">
    <location>
        <begin position="30"/>
        <end position="39"/>
    </location>
</feature>
<sequence length="227" mass="24371">MGLFGRSKKKASATDSAPLAHTPSPEEEEVKGPFDIKDAPDTERLDFGSIQIPAHEGMSIAVEVEKRSRAVTGLTLTYGESQIQINAFAAPKSEGLWDDIRKSLRESVASQGGTTETREGAFGTELYARIPLAIKGSNARAHRPMRFVGIDGPRWFLRAVISGAALQTGTVREEVEDIIRSIVVVRGSMAKAPREVLELKVPGEGNASPLPDDADPLGQGPTIAEVR</sequence>
<accession>A0A1B0ZII9</accession>
<organism evidence="2 3">
    <name type="scientific">Dermabacter vaginalis</name>
    <dbReference type="NCBI Taxonomy" id="1630135"/>
    <lineage>
        <taxon>Bacteria</taxon>
        <taxon>Bacillati</taxon>
        <taxon>Actinomycetota</taxon>
        <taxon>Actinomycetes</taxon>
        <taxon>Micrococcales</taxon>
        <taxon>Dermabacteraceae</taxon>
        <taxon>Dermabacter</taxon>
    </lineage>
</organism>